<dbReference type="InterPro" id="IPR055261">
    <property type="entry name" value="PI_transfer_N"/>
</dbReference>
<dbReference type="PRINTS" id="PR00391">
    <property type="entry name" value="PITRANSFER"/>
</dbReference>
<accession>A0A0L0FCR0</accession>
<dbReference type="Pfam" id="PF02121">
    <property type="entry name" value="IP_trans"/>
    <property type="match status" value="1"/>
</dbReference>
<organism evidence="3 4">
    <name type="scientific">Sphaeroforma arctica JP610</name>
    <dbReference type="NCBI Taxonomy" id="667725"/>
    <lineage>
        <taxon>Eukaryota</taxon>
        <taxon>Ichthyosporea</taxon>
        <taxon>Ichthyophonida</taxon>
        <taxon>Sphaeroforma</taxon>
    </lineage>
</organism>
<evidence type="ECO:0000259" key="2">
    <source>
        <dbReference type="Pfam" id="PF02121"/>
    </source>
</evidence>
<proteinExistence type="predicted"/>
<dbReference type="GO" id="GO:0008526">
    <property type="term" value="F:phosphatidylinositol transfer activity"/>
    <property type="evidence" value="ECO:0007669"/>
    <property type="project" value="TreeGrafter"/>
</dbReference>
<feature type="domain" description="Phosphatidylinositol transfer protein N-terminal" evidence="2">
    <location>
        <begin position="1"/>
        <end position="247"/>
    </location>
</feature>
<dbReference type="GO" id="GO:0035091">
    <property type="term" value="F:phosphatidylinositol binding"/>
    <property type="evidence" value="ECO:0007669"/>
    <property type="project" value="TreeGrafter"/>
</dbReference>
<dbReference type="GO" id="GO:0005737">
    <property type="term" value="C:cytoplasm"/>
    <property type="evidence" value="ECO:0007669"/>
    <property type="project" value="TreeGrafter"/>
</dbReference>
<protein>
    <submittedName>
        <fullName evidence="3">Phosphatidylinositol transfer protein alpha isoform</fullName>
    </submittedName>
</protein>
<evidence type="ECO:0000313" key="4">
    <source>
        <dbReference type="Proteomes" id="UP000054560"/>
    </source>
</evidence>
<feature type="compositionally biased region" description="Basic and acidic residues" evidence="1">
    <location>
        <begin position="154"/>
        <end position="170"/>
    </location>
</feature>
<dbReference type="AlphaFoldDB" id="A0A0L0FCR0"/>
<name>A0A0L0FCR0_9EUKA</name>
<keyword evidence="4" id="KW-1185">Reference proteome</keyword>
<evidence type="ECO:0000256" key="1">
    <source>
        <dbReference type="SAM" id="MobiDB-lite"/>
    </source>
</evidence>
<dbReference type="Proteomes" id="UP000054560">
    <property type="component" value="Unassembled WGS sequence"/>
</dbReference>
<gene>
    <name evidence="3" type="ORF">SARC_12920</name>
</gene>
<dbReference type="RefSeq" id="XP_014148441.1">
    <property type="nucleotide sequence ID" value="XM_014292966.1"/>
</dbReference>
<reference evidence="3 4" key="1">
    <citation type="submission" date="2011-02" db="EMBL/GenBank/DDBJ databases">
        <title>The Genome Sequence of Sphaeroforma arctica JP610.</title>
        <authorList>
            <consortium name="The Broad Institute Genome Sequencing Platform"/>
            <person name="Russ C."/>
            <person name="Cuomo C."/>
            <person name="Young S.K."/>
            <person name="Zeng Q."/>
            <person name="Gargeya S."/>
            <person name="Alvarado L."/>
            <person name="Berlin A."/>
            <person name="Chapman S.B."/>
            <person name="Chen Z."/>
            <person name="Freedman E."/>
            <person name="Gellesch M."/>
            <person name="Goldberg J."/>
            <person name="Griggs A."/>
            <person name="Gujja S."/>
            <person name="Heilman E."/>
            <person name="Heiman D."/>
            <person name="Howarth C."/>
            <person name="Mehta T."/>
            <person name="Neiman D."/>
            <person name="Pearson M."/>
            <person name="Roberts A."/>
            <person name="Saif S."/>
            <person name="Shea T."/>
            <person name="Shenoy N."/>
            <person name="Sisk P."/>
            <person name="Stolte C."/>
            <person name="Sykes S."/>
            <person name="White J."/>
            <person name="Yandava C."/>
            <person name="Burger G."/>
            <person name="Gray M.W."/>
            <person name="Holland P.W.H."/>
            <person name="King N."/>
            <person name="Lang F.B.F."/>
            <person name="Roger A.J."/>
            <person name="Ruiz-Trillo I."/>
            <person name="Haas B."/>
            <person name="Nusbaum C."/>
            <person name="Birren B."/>
        </authorList>
    </citation>
    <scope>NUCLEOTIDE SEQUENCE [LARGE SCALE GENOMIC DNA]</scope>
    <source>
        <strain evidence="3 4">JP610</strain>
    </source>
</reference>
<sequence length="268" mass="30847">MLISEYRIVMPVSVDEYQVGQLFSVMEASKNETGGGDGVEIIKNEPFENHKDYGSGQYTFKKYHLASKVPKFVKMLAPEGSLVLEEEAWNAFPYCKTVLKNPSYMKDNFFIDVSTHHLADAGTTENCHKLSGKQLKLRKVVNIDIAMDKVPASDYKKEEDPTKVKSEKTGRGPLGKGWQTKVDPVMTSYKLVTCEFKWWGLQNRVEKVVMDSNERLHRNFHRQLYCWMDKWHGLSMKDIRKLEAQAKADIDKLRKESELRGTKGEDDE</sequence>
<dbReference type="GeneID" id="25913424"/>
<dbReference type="OrthoDB" id="18453at2759"/>
<dbReference type="SUPFAM" id="SSF55961">
    <property type="entry name" value="Bet v1-like"/>
    <property type="match status" value="1"/>
</dbReference>
<dbReference type="eggNOG" id="KOG3668">
    <property type="taxonomic scope" value="Eukaryota"/>
</dbReference>
<dbReference type="STRING" id="667725.A0A0L0FCR0"/>
<dbReference type="InterPro" id="IPR023393">
    <property type="entry name" value="START-like_dom_sf"/>
</dbReference>
<feature type="region of interest" description="Disordered" evidence="1">
    <location>
        <begin position="154"/>
        <end position="177"/>
    </location>
</feature>
<dbReference type="FunFam" id="3.30.530.20:FF:000025">
    <property type="entry name" value="Phosphatidylinositol transfer protein beta"/>
    <property type="match status" value="1"/>
</dbReference>
<dbReference type="PANTHER" id="PTHR10658:SF11">
    <property type="entry name" value="VIBRATOR, ISOFORM B"/>
    <property type="match status" value="1"/>
</dbReference>
<dbReference type="InterPro" id="IPR001666">
    <property type="entry name" value="PI_transfer"/>
</dbReference>
<dbReference type="GO" id="GO:0031210">
    <property type="term" value="F:phosphatidylcholine binding"/>
    <property type="evidence" value="ECO:0007669"/>
    <property type="project" value="TreeGrafter"/>
</dbReference>
<dbReference type="EMBL" id="KQ244312">
    <property type="protein sequence ID" value="KNC74539.1"/>
    <property type="molecule type" value="Genomic_DNA"/>
</dbReference>
<dbReference type="Gene3D" id="3.30.530.20">
    <property type="match status" value="1"/>
</dbReference>
<dbReference type="PANTHER" id="PTHR10658">
    <property type="entry name" value="PHOSPHATIDYLINOSITOL TRANSFER PROTEIN"/>
    <property type="match status" value="1"/>
</dbReference>
<dbReference type="GO" id="GO:0008525">
    <property type="term" value="F:phosphatidylcholine transporter activity"/>
    <property type="evidence" value="ECO:0007669"/>
    <property type="project" value="TreeGrafter"/>
</dbReference>
<evidence type="ECO:0000313" key="3">
    <source>
        <dbReference type="EMBL" id="KNC74539.1"/>
    </source>
</evidence>